<evidence type="ECO:0000313" key="11">
    <source>
        <dbReference type="Proteomes" id="UP001151582"/>
    </source>
</evidence>
<dbReference type="EMBL" id="JANBQB010000311">
    <property type="protein sequence ID" value="KAJ1977924.1"/>
    <property type="molecule type" value="Genomic_DNA"/>
</dbReference>
<dbReference type="InterPro" id="IPR000744">
    <property type="entry name" value="NSF_attach"/>
</dbReference>
<evidence type="ECO:0000256" key="4">
    <source>
        <dbReference type="ARBA" id="ARBA00022892"/>
    </source>
</evidence>
<feature type="region of interest" description="Disordered" evidence="9">
    <location>
        <begin position="233"/>
        <end position="256"/>
    </location>
</feature>
<dbReference type="GO" id="GO:0005774">
    <property type="term" value="C:vacuolar membrane"/>
    <property type="evidence" value="ECO:0007669"/>
    <property type="project" value="TreeGrafter"/>
</dbReference>
<evidence type="ECO:0000256" key="6">
    <source>
        <dbReference type="ARBA" id="ARBA00023136"/>
    </source>
</evidence>
<dbReference type="Gene3D" id="1.25.40.10">
    <property type="entry name" value="Tetratricopeptide repeat domain"/>
    <property type="match status" value="1"/>
</dbReference>
<dbReference type="PANTHER" id="PTHR13768">
    <property type="entry name" value="SOLUBLE NSF ATTACHMENT PROTEIN SNAP"/>
    <property type="match status" value="1"/>
</dbReference>
<keyword evidence="3" id="KW-0813">Transport</keyword>
<feature type="compositionally biased region" description="Acidic residues" evidence="9">
    <location>
        <begin position="343"/>
        <end position="353"/>
    </location>
</feature>
<keyword evidence="6" id="KW-0472">Membrane</keyword>
<sequence length="353" mass="38396">MSESQLQVAAGYMADAHKHTKPGWFRKPEWDIAAQYYEKAANAYKAARSTTNAIEAYQKSAEANTKFTSLFLAGKSLESAATLAQQAGDNTLAAELYIKASDLFMAHGASPDKSADMVEKAALQCEPIDLERTLELYTQCCAIFESEERERLGIDTIKRAVACAVRHNQYPKALFFLDKLAKASQVLTRKSEIDKAKLSSVVVLLAMDDVVEARKRLDQWLFADPSDARLGSLAPMATGAGSQWGPSGSAAAPEPRAMSPEAQVGQAMVSAFEQWDGERLREILNDQRHAQTIHFLPAEVAKLTRTYRIPGKPMAQSSGPVAPTSTTTATSPQPGHRTGTNAPEEEEDDDGLC</sequence>
<evidence type="ECO:0000256" key="8">
    <source>
        <dbReference type="ARBA" id="ARBA00042485"/>
    </source>
</evidence>
<dbReference type="GO" id="GO:0031201">
    <property type="term" value="C:SNARE complex"/>
    <property type="evidence" value="ECO:0007669"/>
    <property type="project" value="TreeGrafter"/>
</dbReference>
<dbReference type="GO" id="GO:0006886">
    <property type="term" value="P:intracellular protein transport"/>
    <property type="evidence" value="ECO:0007669"/>
    <property type="project" value="InterPro"/>
</dbReference>
<dbReference type="PANTHER" id="PTHR13768:SF2">
    <property type="entry name" value="GAMMA-SOLUBLE NSF ATTACHMENT PROTEIN"/>
    <property type="match status" value="1"/>
</dbReference>
<comment type="similarity">
    <text evidence="2">Belongs to the SNAP family.</text>
</comment>
<dbReference type="Pfam" id="PF14938">
    <property type="entry name" value="SNAP"/>
    <property type="match status" value="1"/>
</dbReference>
<dbReference type="InterPro" id="IPR011990">
    <property type="entry name" value="TPR-like_helical_dom_sf"/>
</dbReference>
<dbReference type="Proteomes" id="UP001151582">
    <property type="component" value="Unassembled WGS sequence"/>
</dbReference>
<comment type="subcellular location">
    <subcellularLocation>
        <location evidence="1">Membrane</location>
        <topology evidence="1">Peripheral membrane protein</topology>
    </subcellularLocation>
</comment>
<dbReference type="GO" id="GO:0005483">
    <property type="term" value="F:soluble NSF attachment protein activity"/>
    <property type="evidence" value="ECO:0007669"/>
    <property type="project" value="TreeGrafter"/>
</dbReference>
<dbReference type="SUPFAM" id="SSF48452">
    <property type="entry name" value="TPR-like"/>
    <property type="match status" value="1"/>
</dbReference>
<keyword evidence="5" id="KW-0653">Protein transport</keyword>
<evidence type="ECO:0000256" key="7">
    <source>
        <dbReference type="ARBA" id="ARBA00040047"/>
    </source>
</evidence>
<organism evidence="10 11">
    <name type="scientific">Dimargaris verticillata</name>
    <dbReference type="NCBI Taxonomy" id="2761393"/>
    <lineage>
        <taxon>Eukaryota</taxon>
        <taxon>Fungi</taxon>
        <taxon>Fungi incertae sedis</taxon>
        <taxon>Zoopagomycota</taxon>
        <taxon>Kickxellomycotina</taxon>
        <taxon>Dimargaritomycetes</taxon>
        <taxon>Dimargaritales</taxon>
        <taxon>Dimargaritaceae</taxon>
        <taxon>Dimargaris</taxon>
    </lineage>
</organism>
<dbReference type="OrthoDB" id="9984275at2759"/>
<name>A0A9W8B4M6_9FUNG</name>
<reference evidence="10" key="1">
    <citation type="submission" date="2022-07" db="EMBL/GenBank/DDBJ databases">
        <title>Phylogenomic reconstructions and comparative analyses of Kickxellomycotina fungi.</title>
        <authorList>
            <person name="Reynolds N.K."/>
            <person name="Stajich J.E."/>
            <person name="Barry K."/>
            <person name="Grigoriev I.V."/>
            <person name="Crous P."/>
            <person name="Smith M.E."/>
        </authorList>
    </citation>
    <scope>NUCLEOTIDE SEQUENCE</scope>
    <source>
        <strain evidence="10">RSA 567</strain>
    </source>
</reference>
<evidence type="ECO:0000256" key="1">
    <source>
        <dbReference type="ARBA" id="ARBA00004170"/>
    </source>
</evidence>
<protein>
    <recommendedName>
        <fullName evidence="7">Gamma-soluble NSF attachment protein</fullName>
    </recommendedName>
    <alternativeName>
        <fullName evidence="8">N-ethylmaleimide-sensitive factor attachment protein gamma</fullName>
    </alternativeName>
</protein>
<dbReference type="GO" id="GO:0016192">
    <property type="term" value="P:vesicle-mediated transport"/>
    <property type="evidence" value="ECO:0007669"/>
    <property type="project" value="UniProtKB-KW"/>
</dbReference>
<feature type="compositionally biased region" description="Low complexity" evidence="9">
    <location>
        <begin position="322"/>
        <end position="332"/>
    </location>
</feature>
<gene>
    <name evidence="10" type="ORF">H4R34_003398</name>
</gene>
<keyword evidence="11" id="KW-1185">Reference proteome</keyword>
<dbReference type="GO" id="GO:0019905">
    <property type="term" value="F:syntaxin binding"/>
    <property type="evidence" value="ECO:0007669"/>
    <property type="project" value="TreeGrafter"/>
</dbReference>
<evidence type="ECO:0000256" key="5">
    <source>
        <dbReference type="ARBA" id="ARBA00022927"/>
    </source>
</evidence>
<evidence type="ECO:0000256" key="2">
    <source>
        <dbReference type="ARBA" id="ARBA00010050"/>
    </source>
</evidence>
<proteinExistence type="inferred from homology"/>
<evidence type="ECO:0000256" key="9">
    <source>
        <dbReference type="SAM" id="MobiDB-lite"/>
    </source>
</evidence>
<accession>A0A9W8B4M6</accession>
<evidence type="ECO:0000256" key="3">
    <source>
        <dbReference type="ARBA" id="ARBA00022448"/>
    </source>
</evidence>
<keyword evidence="4" id="KW-0931">ER-Golgi transport</keyword>
<feature type="region of interest" description="Disordered" evidence="9">
    <location>
        <begin position="310"/>
        <end position="353"/>
    </location>
</feature>
<dbReference type="AlphaFoldDB" id="A0A9W8B4M6"/>
<comment type="caution">
    <text evidence="10">The sequence shown here is derived from an EMBL/GenBank/DDBJ whole genome shotgun (WGS) entry which is preliminary data.</text>
</comment>
<evidence type="ECO:0000313" key="10">
    <source>
        <dbReference type="EMBL" id="KAJ1977924.1"/>
    </source>
</evidence>